<comment type="caution">
    <text evidence="2">The sequence shown here is derived from an EMBL/GenBank/DDBJ whole genome shotgun (WGS) entry which is preliminary data.</text>
</comment>
<dbReference type="Proteomes" id="UP001153148">
    <property type="component" value="Unassembled WGS sequence"/>
</dbReference>
<feature type="signal peptide" evidence="1">
    <location>
        <begin position="1"/>
        <end position="20"/>
    </location>
</feature>
<accession>A0ABN7P1P7</accession>
<organism evidence="2 3">
    <name type="scientific">Timema podura</name>
    <name type="common">Walking stick</name>
    <dbReference type="NCBI Taxonomy" id="61482"/>
    <lineage>
        <taxon>Eukaryota</taxon>
        <taxon>Metazoa</taxon>
        <taxon>Ecdysozoa</taxon>
        <taxon>Arthropoda</taxon>
        <taxon>Hexapoda</taxon>
        <taxon>Insecta</taxon>
        <taxon>Pterygota</taxon>
        <taxon>Neoptera</taxon>
        <taxon>Polyneoptera</taxon>
        <taxon>Phasmatodea</taxon>
        <taxon>Timematodea</taxon>
        <taxon>Timematoidea</taxon>
        <taxon>Timematidae</taxon>
        <taxon>Timema</taxon>
    </lineage>
</organism>
<proteinExistence type="predicted"/>
<keyword evidence="3" id="KW-1185">Reference proteome</keyword>
<dbReference type="EMBL" id="CAJPIN010016900">
    <property type="protein sequence ID" value="CAG2061692.1"/>
    <property type="molecule type" value="Genomic_DNA"/>
</dbReference>
<name>A0ABN7P1P7_TIMPD</name>
<feature type="non-terminal residue" evidence="2">
    <location>
        <position position="70"/>
    </location>
</feature>
<feature type="chain" id="PRO_5045828570" evidence="1">
    <location>
        <begin position="21"/>
        <end position="70"/>
    </location>
</feature>
<evidence type="ECO:0000256" key="1">
    <source>
        <dbReference type="SAM" id="SignalP"/>
    </source>
</evidence>
<gene>
    <name evidence="2" type="ORF">TPAB3V08_LOCUS8646</name>
</gene>
<reference evidence="2" key="1">
    <citation type="submission" date="2021-03" db="EMBL/GenBank/DDBJ databases">
        <authorList>
            <person name="Tran Van P."/>
        </authorList>
    </citation>
    <scope>NUCLEOTIDE SEQUENCE</scope>
</reference>
<evidence type="ECO:0000313" key="2">
    <source>
        <dbReference type="EMBL" id="CAG2061692.1"/>
    </source>
</evidence>
<protein>
    <submittedName>
        <fullName evidence="2">Uncharacterized protein</fullName>
    </submittedName>
</protein>
<keyword evidence="1" id="KW-0732">Signal</keyword>
<evidence type="ECO:0000313" key="3">
    <source>
        <dbReference type="Proteomes" id="UP001153148"/>
    </source>
</evidence>
<sequence length="70" mass="7896">MLTLRLVLVTALLLVADVTAQNVSSLRAYERFREILLSAFGSSGSPKALRWRSEGQQPREYLESSLMKLQ</sequence>